<dbReference type="GO" id="GO:0070475">
    <property type="term" value="P:rRNA base methylation"/>
    <property type="evidence" value="ECO:0007669"/>
    <property type="project" value="TreeGrafter"/>
</dbReference>
<proteinExistence type="predicted"/>
<evidence type="ECO:0000256" key="1">
    <source>
        <dbReference type="ARBA" id="ARBA00022603"/>
    </source>
</evidence>
<dbReference type="SUPFAM" id="SSF53335">
    <property type="entry name" value="S-adenosyl-L-methionine-dependent methyltransferases"/>
    <property type="match status" value="1"/>
</dbReference>
<keyword evidence="1" id="KW-0489">Methyltransferase</keyword>
<evidence type="ECO:0000313" key="5">
    <source>
        <dbReference type="EMBL" id="CAB5239075.1"/>
    </source>
</evidence>
<dbReference type="InterPro" id="IPR030391">
    <property type="entry name" value="MeTrfase_TrmA_CS"/>
</dbReference>
<dbReference type="Pfam" id="PF05958">
    <property type="entry name" value="tRNA_U5-meth_tr"/>
    <property type="match status" value="1"/>
</dbReference>
<dbReference type="InterPro" id="IPR029063">
    <property type="entry name" value="SAM-dependent_MTases_sf"/>
</dbReference>
<dbReference type="InterPro" id="IPR010280">
    <property type="entry name" value="U5_MeTrfase_fam"/>
</dbReference>
<dbReference type="SUPFAM" id="SSF50249">
    <property type="entry name" value="Nucleic acid-binding proteins"/>
    <property type="match status" value="1"/>
</dbReference>
<dbReference type="PROSITE" id="PS51687">
    <property type="entry name" value="SAM_MT_RNA_M5U"/>
    <property type="match status" value="1"/>
</dbReference>
<accession>A0A6J7XS56</accession>
<evidence type="ECO:0000259" key="4">
    <source>
        <dbReference type="PROSITE" id="PS50926"/>
    </source>
</evidence>
<organism evidence="5">
    <name type="scientific">freshwater metagenome</name>
    <dbReference type="NCBI Taxonomy" id="449393"/>
    <lineage>
        <taxon>unclassified sequences</taxon>
        <taxon>metagenomes</taxon>
        <taxon>ecological metagenomes</taxon>
    </lineage>
</organism>
<keyword evidence="2" id="KW-0808">Transferase</keyword>
<name>A0A6J7XS56_9ZZZZ</name>
<dbReference type="PROSITE" id="PS01231">
    <property type="entry name" value="TRMA_2"/>
    <property type="match status" value="1"/>
</dbReference>
<dbReference type="PANTHER" id="PTHR11061">
    <property type="entry name" value="RNA M5U METHYLTRANSFERASE"/>
    <property type="match status" value="1"/>
</dbReference>
<dbReference type="Gene3D" id="2.40.50.140">
    <property type="entry name" value="Nucleic acid-binding proteins"/>
    <property type="match status" value="1"/>
</dbReference>
<dbReference type="InterPro" id="IPR002792">
    <property type="entry name" value="TRAM_dom"/>
</dbReference>
<dbReference type="EMBL" id="CAFBSG010000001">
    <property type="protein sequence ID" value="CAB5239075.1"/>
    <property type="molecule type" value="Genomic_DNA"/>
</dbReference>
<evidence type="ECO:0000256" key="2">
    <source>
        <dbReference type="ARBA" id="ARBA00022679"/>
    </source>
</evidence>
<dbReference type="Gene3D" id="3.40.50.150">
    <property type="entry name" value="Vaccinia Virus protein VP39"/>
    <property type="match status" value="2"/>
</dbReference>
<sequence length="398" mass="43602">MGFKGKGTLVMGQKIEVTIEKVAHGGHFIARHEGAVIFIRHAIPGEKVLITITSVGASFLRADVVEVLEPSDDRVQPPCDFAYAGGCGGCDFQHISVERQLRLKSQVITEQFSRIAKMDIDIDVESIGEPTHWRSRVTATSDAQGRLGFIASRSHSVIPITDCTIAVPQIQMNELTKRMWPASSRIEISTSSQGERVISIGSTEIIEGDPILHEEVGDKVLQVHHQSFWQGHRIAPKTLTEVVKNMAGVKEGDHVLDLYGGVGLFTAALVDEIGQSGLIELVEGSTFATKDAQVNFASYPQVKVHNGNVQRVVRFIDSADVVVLDPPREGAGKEIILRLGEIGSRTIVYVACDPAALARDTTYLIDSGYQLQQMRAFDLFPMTHHIEIVAQFTRNDVS</sequence>
<protein>
    <submittedName>
        <fullName evidence="5">Unannotated protein</fullName>
    </submittedName>
</protein>
<gene>
    <name evidence="5" type="ORF">UFOPK3554_00080</name>
</gene>
<dbReference type="AlphaFoldDB" id="A0A6J7XS56"/>
<dbReference type="GO" id="GO:0070041">
    <property type="term" value="F:rRNA (uridine-C5-)-methyltransferase activity"/>
    <property type="evidence" value="ECO:0007669"/>
    <property type="project" value="TreeGrafter"/>
</dbReference>
<dbReference type="InterPro" id="IPR012340">
    <property type="entry name" value="NA-bd_OB-fold"/>
</dbReference>
<evidence type="ECO:0000256" key="3">
    <source>
        <dbReference type="ARBA" id="ARBA00022691"/>
    </source>
</evidence>
<reference evidence="5" key="1">
    <citation type="submission" date="2020-05" db="EMBL/GenBank/DDBJ databases">
        <authorList>
            <person name="Chiriac C."/>
            <person name="Salcher M."/>
            <person name="Ghai R."/>
            <person name="Kavagutti S V."/>
        </authorList>
    </citation>
    <scope>NUCLEOTIDE SEQUENCE</scope>
</reference>
<feature type="domain" description="TRAM" evidence="4">
    <location>
        <begin position="8"/>
        <end position="66"/>
    </location>
</feature>
<dbReference type="Pfam" id="PF01938">
    <property type="entry name" value="TRAM"/>
    <property type="match status" value="1"/>
</dbReference>
<dbReference type="PROSITE" id="PS50926">
    <property type="entry name" value="TRAM"/>
    <property type="match status" value="1"/>
</dbReference>
<keyword evidence="3" id="KW-0949">S-adenosyl-L-methionine</keyword>
<dbReference type="PANTHER" id="PTHR11061:SF30">
    <property type="entry name" value="TRNA (URACIL(54)-C(5))-METHYLTRANSFERASE"/>
    <property type="match status" value="1"/>
</dbReference>